<evidence type="ECO:0000313" key="3">
    <source>
        <dbReference type="Proteomes" id="UP001446871"/>
    </source>
</evidence>
<gene>
    <name evidence="2" type="ORF">PG996_007661</name>
</gene>
<evidence type="ECO:0000313" key="2">
    <source>
        <dbReference type="EMBL" id="KAK8068549.1"/>
    </source>
</evidence>
<reference evidence="2 3" key="1">
    <citation type="submission" date="2023-01" db="EMBL/GenBank/DDBJ databases">
        <title>Analysis of 21 Apiospora genomes using comparative genomics revels a genus with tremendous synthesis potential of carbohydrate active enzymes and secondary metabolites.</title>
        <authorList>
            <person name="Sorensen T."/>
        </authorList>
    </citation>
    <scope>NUCLEOTIDE SEQUENCE [LARGE SCALE GENOMIC DNA]</scope>
    <source>
        <strain evidence="2 3">CBS 83171</strain>
    </source>
</reference>
<evidence type="ECO:0000256" key="1">
    <source>
        <dbReference type="SAM" id="MobiDB-lite"/>
    </source>
</evidence>
<dbReference type="EMBL" id="JAQQWM010000004">
    <property type="protein sequence ID" value="KAK8068549.1"/>
    <property type="molecule type" value="Genomic_DNA"/>
</dbReference>
<accession>A0ABR1VBF6</accession>
<organism evidence="2 3">
    <name type="scientific">Apiospora saccharicola</name>
    <dbReference type="NCBI Taxonomy" id="335842"/>
    <lineage>
        <taxon>Eukaryota</taxon>
        <taxon>Fungi</taxon>
        <taxon>Dikarya</taxon>
        <taxon>Ascomycota</taxon>
        <taxon>Pezizomycotina</taxon>
        <taxon>Sordariomycetes</taxon>
        <taxon>Xylariomycetidae</taxon>
        <taxon>Amphisphaeriales</taxon>
        <taxon>Apiosporaceae</taxon>
        <taxon>Apiospora</taxon>
    </lineage>
</organism>
<name>A0ABR1VBF6_9PEZI</name>
<sequence>MINKKPEDVRVRRFNDVLKRIEPPLIDHLLRWTIKKPRHNPTAIRLVMLGQGEADAKMYMVVFCERRVKRRAKKFFSSSLALDLCKPQGAPEHAIEVLIVDPPIPVARVVAQLPAKYIYGSQHEEGFCGAPMRFFNPETSTARHVTLGGILQITRDRGLEIFGMTVGHAIEELENPKPPTKEEEKQDDSDSDMTTDSRAHGSNDPEASSNTPSGDLVLQQPKLWPRSQQRESPWESNSMMLTALKASPGPETTAYYDWALVDIGDLARTSGVYNVPKTTDFRVRSLMIPPSRAIDDPEGSPITLMSSEGPKNGTISFLPSRLLLRPGRAFVNTYMIKLYESHCKKYSTGLIGRF</sequence>
<feature type="compositionally biased region" description="Basic and acidic residues" evidence="1">
    <location>
        <begin position="170"/>
        <end position="184"/>
    </location>
</feature>
<dbReference type="Proteomes" id="UP001446871">
    <property type="component" value="Unassembled WGS sequence"/>
</dbReference>
<feature type="region of interest" description="Disordered" evidence="1">
    <location>
        <begin position="170"/>
        <end position="236"/>
    </location>
</feature>
<proteinExistence type="predicted"/>
<protein>
    <submittedName>
        <fullName evidence="2">Uncharacterized protein</fullName>
    </submittedName>
</protein>
<keyword evidence="3" id="KW-1185">Reference proteome</keyword>
<comment type="caution">
    <text evidence="2">The sequence shown here is derived from an EMBL/GenBank/DDBJ whole genome shotgun (WGS) entry which is preliminary data.</text>
</comment>